<evidence type="ECO:0000256" key="6">
    <source>
        <dbReference type="RuleBase" id="RU366049"/>
    </source>
</evidence>
<feature type="region of interest" description="Disordered" evidence="7">
    <location>
        <begin position="126"/>
        <end position="149"/>
    </location>
</feature>
<dbReference type="PANTHER" id="PTHR13220">
    <property type="entry name" value="TIMELESS INTERACTING-RELATED"/>
    <property type="match status" value="1"/>
</dbReference>
<feature type="compositionally biased region" description="Polar residues" evidence="7">
    <location>
        <begin position="132"/>
        <end position="149"/>
    </location>
</feature>
<dbReference type="GO" id="GO:0043111">
    <property type="term" value="P:replication fork arrest"/>
    <property type="evidence" value="ECO:0007669"/>
    <property type="project" value="TreeGrafter"/>
</dbReference>
<dbReference type="GO" id="GO:0006974">
    <property type="term" value="P:DNA damage response"/>
    <property type="evidence" value="ECO:0007669"/>
    <property type="project" value="UniProtKB-KW"/>
</dbReference>
<gene>
    <name evidence="9" type="ORF">BN9_036780</name>
</gene>
<reference evidence="9 10" key="1">
    <citation type="submission" date="2012-05" db="EMBL/GenBank/DDBJ databases">
        <title>Recombination and specialization in a pathogen metapopulation.</title>
        <authorList>
            <person name="Gardiner A."/>
            <person name="Kemen E."/>
            <person name="Schultz-Larsen T."/>
            <person name="MacLean D."/>
            <person name="Van Oosterhout C."/>
            <person name="Jones J.D.G."/>
        </authorList>
    </citation>
    <scope>NUCLEOTIDE SEQUENCE [LARGE SCALE GENOMIC DNA]</scope>
    <source>
        <strain evidence="9 10">Ac Nc2</strain>
    </source>
</reference>
<dbReference type="GO" id="GO:0003677">
    <property type="term" value="F:DNA binding"/>
    <property type="evidence" value="ECO:0007669"/>
    <property type="project" value="TreeGrafter"/>
</dbReference>
<dbReference type="GO" id="GO:0000076">
    <property type="term" value="P:DNA replication checkpoint signaling"/>
    <property type="evidence" value="ECO:0007669"/>
    <property type="project" value="UniProtKB-UniRule"/>
</dbReference>
<comment type="similarity">
    <text evidence="2 6">Belongs to the CSM3 family.</text>
</comment>
<dbReference type="STRING" id="65357.A0A024G8D4"/>
<dbReference type="EMBL" id="CAIX01000040">
    <property type="protein sequence ID" value="CCI42894.1"/>
    <property type="molecule type" value="Genomic_DNA"/>
</dbReference>
<evidence type="ECO:0000313" key="10">
    <source>
        <dbReference type="Proteomes" id="UP000053237"/>
    </source>
</evidence>
<keyword evidence="4 6" id="KW-0539">Nucleus</keyword>
<dbReference type="InParanoid" id="A0A024G8D4"/>
<keyword evidence="3 6" id="KW-0227">DNA damage</keyword>
<evidence type="ECO:0000256" key="7">
    <source>
        <dbReference type="SAM" id="MobiDB-lite"/>
    </source>
</evidence>
<dbReference type="Proteomes" id="UP000053237">
    <property type="component" value="Unassembled WGS sequence"/>
</dbReference>
<name>A0A024G8D4_9STRA</name>
<dbReference type="GO" id="GO:0031297">
    <property type="term" value="P:replication fork processing"/>
    <property type="evidence" value="ECO:0007669"/>
    <property type="project" value="UniProtKB-UniRule"/>
</dbReference>
<sequence>MRRWENESPLPKEFIPTENATENLLSTENATENQIPKSKRKRSTLNEEHLLSWNGLKRLYHNFPYRLGGDVAGNEAQALDNLLSAYRQWAFDLHPGYHFDQFLDRVETLGKNSQVRDLVVELREQEHKRHTPLSTETIEANDSPITDTK</sequence>
<feature type="domain" description="Chromosome segregation in meiosis protein 3" evidence="8">
    <location>
        <begin position="45"/>
        <end position="126"/>
    </location>
</feature>
<evidence type="ECO:0000256" key="5">
    <source>
        <dbReference type="ARBA" id="ARBA00023306"/>
    </source>
</evidence>
<accession>A0A024G8D4</accession>
<evidence type="ECO:0000256" key="4">
    <source>
        <dbReference type="ARBA" id="ARBA00023242"/>
    </source>
</evidence>
<evidence type="ECO:0000256" key="3">
    <source>
        <dbReference type="ARBA" id="ARBA00022763"/>
    </source>
</evidence>
<evidence type="ECO:0000259" key="8">
    <source>
        <dbReference type="Pfam" id="PF07962"/>
    </source>
</evidence>
<organism evidence="9 10">
    <name type="scientific">Albugo candida</name>
    <dbReference type="NCBI Taxonomy" id="65357"/>
    <lineage>
        <taxon>Eukaryota</taxon>
        <taxon>Sar</taxon>
        <taxon>Stramenopiles</taxon>
        <taxon>Oomycota</taxon>
        <taxon>Peronosporomycetes</taxon>
        <taxon>Albuginales</taxon>
        <taxon>Albuginaceae</taxon>
        <taxon>Albugo</taxon>
    </lineage>
</organism>
<evidence type="ECO:0000256" key="2">
    <source>
        <dbReference type="ARBA" id="ARBA00006075"/>
    </source>
</evidence>
<dbReference type="PANTHER" id="PTHR13220:SF11">
    <property type="entry name" value="TIMELESS-INTERACTING PROTEIN"/>
    <property type="match status" value="1"/>
</dbReference>
<protein>
    <recommendedName>
        <fullName evidence="8">Chromosome segregation in meiosis protein 3 domain-containing protein</fullName>
    </recommendedName>
</protein>
<dbReference type="InterPro" id="IPR040038">
    <property type="entry name" value="TIPIN/Csm3/Swi3"/>
</dbReference>
<keyword evidence="10" id="KW-1185">Reference proteome</keyword>
<evidence type="ECO:0000256" key="1">
    <source>
        <dbReference type="ARBA" id="ARBA00004123"/>
    </source>
</evidence>
<comment type="subcellular location">
    <subcellularLocation>
        <location evidence="1 6">Nucleus</location>
    </subcellularLocation>
</comment>
<evidence type="ECO:0000313" key="9">
    <source>
        <dbReference type="EMBL" id="CCI42894.1"/>
    </source>
</evidence>
<dbReference type="GO" id="GO:0031298">
    <property type="term" value="C:replication fork protection complex"/>
    <property type="evidence" value="ECO:0007669"/>
    <property type="project" value="TreeGrafter"/>
</dbReference>
<dbReference type="OrthoDB" id="437078at2759"/>
<comment type="caution">
    <text evidence="9">The sequence shown here is derived from an EMBL/GenBank/DDBJ whole genome shotgun (WGS) entry which is preliminary data.</text>
</comment>
<dbReference type="InterPro" id="IPR012923">
    <property type="entry name" value="Csm3"/>
</dbReference>
<keyword evidence="5 6" id="KW-0131">Cell cycle</keyword>
<proteinExistence type="inferred from homology"/>
<dbReference type="Pfam" id="PF07962">
    <property type="entry name" value="Swi3"/>
    <property type="match status" value="1"/>
</dbReference>
<comment type="function">
    <text evidence="6">Plays an important role in the control of DNA replication and the maintenance of replication fork stability.</text>
</comment>
<dbReference type="AlphaFoldDB" id="A0A024G8D4"/>